<evidence type="ECO:0000313" key="4">
    <source>
        <dbReference type="Proteomes" id="UP000028713"/>
    </source>
</evidence>
<dbReference type="GO" id="GO:0016747">
    <property type="term" value="F:acyltransferase activity, transferring groups other than amino-acyl groups"/>
    <property type="evidence" value="ECO:0007669"/>
    <property type="project" value="InterPro"/>
</dbReference>
<comment type="caution">
    <text evidence="3">The sequence shown here is derived from an EMBL/GenBank/DDBJ whole genome shotgun (WGS) entry which is preliminary data.</text>
</comment>
<evidence type="ECO:0000313" key="3">
    <source>
        <dbReference type="EMBL" id="KFE98683.1"/>
    </source>
</evidence>
<dbReference type="STRING" id="236814.IX39_14755"/>
<dbReference type="Pfam" id="PF01757">
    <property type="entry name" value="Acyl_transf_3"/>
    <property type="match status" value="1"/>
</dbReference>
<feature type="transmembrane region" description="Helical" evidence="1">
    <location>
        <begin position="284"/>
        <end position="302"/>
    </location>
</feature>
<sequence>MAVDRRNNFDFIRLILASGVIISHSFPLTGKKELLLHYSHDQIDLGRFAVECFFAMSGYLIFQSLERSKTILSYLWKRILRLFPALVVLLLFTMLILPFVYEGRNIFDEKSYWSYFPNVLSLYRVQYNVDGVFTHNPYPGAINGSLWSLSYEFSLYLFLLLLFPFKKRSGFVKAVLILTFTVSYLLLQFKPLFLSFLFDQFLLTSQLSYKLASFFVAGSILSFLNFKKFNTLFVRMSLSCILITSIFFNLYEAITPLALPILIIMLSKLNTSPVNLIGKVIGDISYGVYIYGFFIQQLLMYFFNLNTILLMITGLFVTYILAFLSWRYIESPSLKFKNLF</sequence>
<feature type="transmembrane region" description="Helical" evidence="1">
    <location>
        <begin position="45"/>
        <end position="62"/>
    </location>
</feature>
<dbReference type="Proteomes" id="UP000028713">
    <property type="component" value="Unassembled WGS sequence"/>
</dbReference>
<protein>
    <recommendedName>
        <fullName evidence="2">Acyltransferase 3 domain-containing protein</fullName>
    </recommendedName>
</protein>
<feature type="transmembrane region" description="Helical" evidence="1">
    <location>
        <begin position="82"/>
        <end position="101"/>
    </location>
</feature>
<dbReference type="eggNOG" id="COG1835">
    <property type="taxonomic scope" value="Bacteria"/>
</dbReference>
<dbReference type="EMBL" id="JPRP01000002">
    <property type="protein sequence ID" value="KFE98683.1"/>
    <property type="molecule type" value="Genomic_DNA"/>
</dbReference>
<name>A0A085Z2M0_9FLAO</name>
<dbReference type="InterPro" id="IPR002656">
    <property type="entry name" value="Acyl_transf_3_dom"/>
</dbReference>
<gene>
    <name evidence="3" type="ORF">IX39_14755</name>
</gene>
<feature type="transmembrane region" description="Helical" evidence="1">
    <location>
        <begin position="233"/>
        <end position="251"/>
    </location>
</feature>
<feature type="domain" description="Acyltransferase 3" evidence="2">
    <location>
        <begin position="7"/>
        <end position="326"/>
    </location>
</feature>
<feature type="transmembrane region" description="Helical" evidence="1">
    <location>
        <begin position="170"/>
        <end position="187"/>
    </location>
</feature>
<evidence type="ECO:0000256" key="1">
    <source>
        <dbReference type="SAM" id="Phobius"/>
    </source>
</evidence>
<feature type="transmembrane region" description="Helical" evidence="1">
    <location>
        <begin position="145"/>
        <end position="163"/>
    </location>
</feature>
<keyword evidence="1" id="KW-1133">Transmembrane helix</keyword>
<dbReference type="InterPro" id="IPR050879">
    <property type="entry name" value="Acyltransferase_3"/>
</dbReference>
<accession>A0A085Z2M0</accession>
<organism evidence="3 4">
    <name type="scientific">Chryseobacterium formosense</name>
    <dbReference type="NCBI Taxonomy" id="236814"/>
    <lineage>
        <taxon>Bacteria</taxon>
        <taxon>Pseudomonadati</taxon>
        <taxon>Bacteroidota</taxon>
        <taxon>Flavobacteriia</taxon>
        <taxon>Flavobacteriales</taxon>
        <taxon>Weeksellaceae</taxon>
        <taxon>Chryseobacterium group</taxon>
        <taxon>Chryseobacterium</taxon>
    </lineage>
</organism>
<feature type="transmembrane region" description="Helical" evidence="1">
    <location>
        <begin position="12"/>
        <end position="30"/>
    </location>
</feature>
<keyword evidence="1" id="KW-0812">Transmembrane</keyword>
<reference evidence="3 4" key="1">
    <citation type="submission" date="2014-07" db="EMBL/GenBank/DDBJ databases">
        <title>Genome of Chryseobacterium formosense LMG 24722.</title>
        <authorList>
            <person name="Pipes S.E."/>
            <person name="Stropko S.J."/>
            <person name="Newman J.D."/>
        </authorList>
    </citation>
    <scope>NUCLEOTIDE SEQUENCE [LARGE SCALE GENOMIC DNA]</scope>
    <source>
        <strain evidence="3 4">LMG 24722</strain>
    </source>
</reference>
<keyword evidence="4" id="KW-1185">Reference proteome</keyword>
<dbReference type="PANTHER" id="PTHR23028">
    <property type="entry name" value="ACETYLTRANSFERASE"/>
    <property type="match status" value="1"/>
</dbReference>
<evidence type="ECO:0000259" key="2">
    <source>
        <dbReference type="Pfam" id="PF01757"/>
    </source>
</evidence>
<feature type="transmembrane region" description="Helical" evidence="1">
    <location>
        <begin position="207"/>
        <end position="226"/>
    </location>
</feature>
<keyword evidence="1" id="KW-0472">Membrane</keyword>
<dbReference type="AlphaFoldDB" id="A0A085Z2M0"/>
<feature type="transmembrane region" description="Helical" evidence="1">
    <location>
        <begin position="308"/>
        <end position="329"/>
    </location>
</feature>
<proteinExistence type="predicted"/>